<evidence type="ECO:0000256" key="3">
    <source>
        <dbReference type="ARBA" id="ARBA00022801"/>
    </source>
</evidence>
<evidence type="ECO:0000256" key="4">
    <source>
        <dbReference type="ARBA" id="ARBA00022884"/>
    </source>
</evidence>
<keyword evidence="4" id="KW-0694">RNA-binding</keyword>
<name>A0A2H0V207_9BACT</name>
<keyword evidence="2" id="KW-0820">tRNA-binding</keyword>
<comment type="similarity">
    <text evidence="5 8">Belongs to the PTH family.</text>
</comment>
<dbReference type="PANTHER" id="PTHR17224:SF1">
    <property type="entry name" value="PEPTIDYL-TRNA HYDROLASE"/>
    <property type="match status" value="1"/>
</dbReference>
<dbReference type="Gene3D" id="3.40.50.1470">
    <property type="entry name" value="Peptidyl-tRNA hydrolase"/>
    <property type="match status" value="1"/>
</dbReference>
<dbReference type="EC" id="3.1.1.29" evidence="1 7"/>
<dbReference type="InterPro" id="IPR036416">
    <property type="entry name" value="Pept_tRNA_hydro_sf"/>
</dbReference>
<dbReference type="GO" id="GO:0004045">
    <property type="term" value="F:peptidyl-tRNA hydrolase activity"/>
    <property type="evidence" value="ECO:0007669"/>
    <property type="project" value="UniProtKB-EC"/>
</dbReference>
<evidence type="ECO:0000256" key="2">
    <source>
        <dbReference type="ARBA" id="ARBA00022555"/>
    </source>
</evidence>
<evidence type="ECO:0000256" key="5">
    <source>
        <dbReference type="ARBA" id="ARBA00038063"/>
    </source>
</evidence>
<dbReference type="NCBIfam" id="TIGR00447">
    <property type="entry name" value="pth"/>
    <property type="match status" value="1"/>
</dbReference>
<dbReference type="AlphaFoldDB" id="A0A2H0V207"/>
<comment type="caution">
    <text evidence="9">The sequence shown here is derived from an EMBL/GenBank/DDBJ whole genome shotgun (WGS) entry which is preliminary data.</text>
</comment>
<comment type="catalytic activity">
    <reaction evidence="7">
        <text>an N-acyl-L-alpha-aminoacyl-tRNA + H2O = an N-acyl-L-amino acid + a tRNA + H(+)</text>
        <dbReference type="Rhea" id="RHEA:54448"/>
        <dbReference type="Rhea" id="RHEA-COMP:10123"/>
        <dbReference type="Rhea" id="RHEA-COMP:13883"/>
        <dbReference type="ChEBI" id="CHEBI:15377"/>
        <dbReference type="ChEBI" id="CHEBI:15378"/>
        <dbReference type="ChEBI" id="CHEBI:59874"/>
        <dbReference type="ChEBI" id="CHEBI:78442"/>
        <dbReference type="ChEBI" id="CHEBI:138191"/>
        <dbReference type="EC" id="3.1.1.29"/>
    </reaction>
</comment>
<evidence type="ECO:0000256" key="8">
    <source>
        <dbReference type="RuleBase" id="RU004320"/>
    </source>
</evidence>
<proteinExistence type="inferred from homology"/>
<evidence type="ECO:0000256" key="1">
    <source>
        <dbReference type="ARBA" id="ARBA00013260"/>
    </source>
</evidence>
<dbReference type="PANTHER" id="PTHR17224">
    <property type="entry name" value="PEPTIDYL-TRNA HYDROLASE"/>
    <property type="match status" value="1"/>
</dbReference>
<organism evidence="9 10">
    <name type="scientific">Candidatus Falkowbacteria bacterium CG10_big_fil_rev_8_21_14_0_10_43_10</name>
    <dbReference type="NCBI Taxonomy" id="1974567"/>
    <lineage>
        <taxon>Bacteria</taxon>
        <taxon>Candidatus Falkowiibacteriota</taxon>
    </lineage>
</organism>
<dbReference type="PROSITE" id="PS01195">
    <property type="entry name" value="PEPT_TRNA_HYDROL_1"/>
    <property type="match status" value="1"/>
</dbReference>
<dbReference type="Proteomes" id="UP000228626">
    <property type="component" value="Unassembled WGS sequence"/>
</dbReference>
<accession>A0A2H0V207</accession>
<keyword evidence="3 7" id="KW-0378">Hydrolase</keyword>
<dbReference type="CDD" id="cd00462">
    <property type="entry name" value="PTH"/>
    <property type="match status" value="1"/>
</dbReference>
<evidence type="ECO:0000313" key="10">
    <source>
        <dbReference type="Proteomes" id="UP000228626"/>
    </source>
</evidence>
<dbReference type="Pfam" id="PF01195">
    <property type="entry name" value="Pept_tRNA_hydro"/>
    <property type="match status" value="1"/>
</dbReference>
<gene>
    <name evidence="9" type="ORF">COT99_02640</name>
</gene>
<evidence type="ECO:0000256" key="7">
    <source>
        <dbReference type="RuleBase" id="RU000673"/>
    </source>
</evidence>
<dbReference type="SUPFAM" id="SSF53178">
    <property type="entry name" value="Peptidyl-tRNA hydrolase-like"/>
    <property type="match status" value="1"/>
</dbReference>
<protein>
    <recommendedName>
        <fullName evidence="6 7">Peptidyl-tRNA hydrolase</fullName>
        <ecNumber evidence="1 7">3.1.1.29</ecNumber>
    </recommendedName>
</protein>
<evidence type="ECO:0000313" key="9">
    <source>
        <dbReference type="EMBL" id="PIR93095.1"/>
    </source>
</evidence>
<dbReference type="GO" id="GO:0000049">
    <property type="term" value="F:tRNA binding"/>
    <property type="evidence" value="ECO:0007669"/>
    <property type="project" value="UniProtKB-KW"/>
</dbReference>
<dbReference type="EMBL" id="PFAR01000032">
    <property type="protein sequence ID" value="PIR93095.1"/>
    <property type="molecule type" value="Genomic_DNA"/>
</dbReference>
<dbReference type="InterPro" id="IPR001328">
    <property type="entry name" value="Pept_tRNA_hydro"/>
</dbReference>
<sequence length="184" mass="20571">MKIIVGLGNPDPKYKFTRHNAGFIILDKMAEERGAGWQFNKKFNALTARAEDAILIKPQTYMNNSGLAVRAALDYYKLLPKKLGWLARKNANLADALIVVHDDVDIELGKFKAQPDRSSAGHRGVQSIINQLKTQNFTRVRVGIAGEQLEKIGTEKFVLQKFSAAEADKLKKIIPEIIKNIAKK</sequence>
<evidence type="ECO:0000256" key="6">
    <source>
        <dbReference type="ARBA" id="ARBA00050038"/>
    </source>
</evidence>
<reference evidence="10" key="1">
    <citation type="submission" date="2017-09" db="EMBL/GenBank/DDBJ databases">
        <title>Depth-based differentiation of microbial function through sediment-hosted aquifers and enrichment of novel symbionts in the deep terrestrial subsurface.</title>
        <authorList>
            <person name="Probst A.J."/>
            <person name="Ladd B."/>
            <person name="Jarett J.K."/>
            <person name="Geller-Mcgrath D.E."/>
            <person name="Sieber C.M.K."/>
            <person name="Emerson J.B."/>
            <person name="Anantharaman K."/>
            <person name="Thomas B.C."/>
            <person name="Malmstrom R."/>
            <person name="Stieglmeier M."/>
            <person name="Klingl A."/>
            <person name="Woyke T."/>
            <person name="Ryan C.M."/>
            <person name="Banfield J.F."/>
        </authorList>
    </citation>
    <scope>NUCLEOTIDE SEQUENCE [LARGE SCALE GENOMIC DNA]</scope>
</reference>
<dbReference type="InterPro" id="IPR018171">
    <property type="entry name" value="Pept_tRNA_hydro_CS"/>
</dbReference>